<gene>
    <name evidence="1" type="ORF">FXN63_08430</name>
</gene>
<evidence type="ECO:0000313" key="1">
    <source>
        <dbReference type="EMBL" id="QEI05872.1"/>
    </source>
</evidence>
<keyword evidence="2" id="KW-1185">Reference proteome</keyword>
<dbReference type="OrthoDB" id="8527650at2"/>
<reference evidence="1 2" key="1">
    <citation type="submission" date="2019-08" db="EMBL/GenBank/DDBJ databases">
        <title>Amphibian skin-associated Pigmentiphaga: genome sequence and occurrence across geography and hosts.</title>
        <authorList>
            <person name="Bletz M.C."/>
            <person name="Bunk B."/>
            <person name="Sproeer C."/>
            <person name="Biwer P."/>
            <person name="Reiter S."/>
            <person name="Rabemananjara F.C.E."/>
            <person name="Schulz S."/>
            <person name="Overmann J."/>
            <person name="Vences M."/>
        </authorList>
    </citation>
    <scope>NUCLEOTIDE SEQUENCE [LARGE SCALE GENOMIC DNA]</scope>
    <source>
        <strain evidence="1 2">Mada1488</strain>
    </source>
</reference>
<protein>
    <submittedName>
        <fullName evidence="1">Formate dehydrogenase subunit delta</fullName>
    </submittedName>
</protein>
<dbReference type="EMBL" id="CP043046">
    <property type="protein sequence ID" value="QEI05872.1"/>
    <property type="molecule type" value="Genomic_DNA"/>
</dbReference>
<dbReference type="AlphaFoldDB" id="A0A5C0AU19"/>
<dbReference type="RefSeq" id="WP_148814255.1">
    <property type="nucleotide sequence ID" value="NZ_CP043046.1"/>
</dbReference>
<dbReference type="KEGG" id="pacr:FXN63_08430"/>
<name>A0A5C0AU19_9BURK</name>
<dbReference type="Proteomes" id="UP000325161">
    <property type="component" value="Chromosome"/>
</dbReference>
<accession>A0A5C0AU19</accession>
<evidence type="ECO:0000313" key="2">
    <source>
        <dbReference type="Proteomes" id="UP000325161"/>
    </source>
</evidence>
<organism evidence="1 2">
    <name type="scientific">Pigmentiphaga aceris</name>
    <dbReference type="NCBI Taxonomy" id="1940612"/>
    <lineage>
        <taxon>Bacteria</taxon>
        <taxon>Pseudomonadati</taxon>
        <taxon>Pseudomonadota</taxon>
        <taxon>Betaproteobacteria</taxon>
        <taxon>Burkholderiales</taxon>
        <taxon>Alcaligenaceae</taxon>
        <taxon>Pigmentiphaga</taxon>
    </lineage>
</organism>
<proteinExistence type="predicted"/>
<dbReference type="Pfam" id="PF11390">
    <property type="entry name" value="FdsD"/>
    <property type="match status" value="1"/>
</dbReference>
<sequence length="81" mass="9379">MDHSNLIRMANRIGDFFDVMPDREEALEGVANHIHKFWEPRMRNALLEWIDAHPAGYDGDIELKPIVLHAIAAYRERLTPA</sequence>
<dbReference type="InterPro" id="IPR021074">
    <property type="entry name" value="Formate_DH_dsu"/>
</dbReference>